<dbReference type="AlphaFoldDB" id="A6P246"/>
<keyword evidence="4" id="KW-0804">Transcription</keyword>
<dbReference type="eggNOG" id="COG2197">
    <property type="taxonomic scope" value="Bacteria"/>
</dbReference>
<dbReference type="InterPro" id="IPR011006">
    <property type="entry name" value="CheY-like_superfamily"/>
</dbReference>
<sequence>MEPIRILVVEDDPDFQYLIRQTLVECPDLFPVDFCRDGDAAFYAAERYAPDVVLMDLALPGGKMSGVEAARRIRMETWAKVVILTSYDDPATVIQASVESFASAYVLKSQYPLLVPTLRATAGGPTPQSHLICSALLQRLTAAEQAVFHNMMGAAVDLHSSAKTIANQQTGVLRKLGLSSKQQLRHVFAAYFPQRGGRA</sequence>
<name>A6P246_9FIRM</name>
<keyword evidence="2" id="KW-0805">Transcription regulation</keyword>
<evidence type="ECO:0000256" key="4">
    <source>
        <dbReference type="ARBA" id="ARBA00023163"/>
    </source>
</evidence>
<dbReference type="SMART" id="SM00448">
    <property type="entry name" value="REC"/>
    <property type="match status" value="1"/>
</dbReference>
<accession>A6P246</accession>
<dbReference type="EMBL" id="AAXG02000049">
    <property type="protein sequence ID" value="EDM97716.1"/>
    <property type="molecule type" value="Genomic_DNA"/>
</dbReference>
<dbReference type="InterPro" id="IPR039420">
    <property type="entry name" value="WalR-like"/>
</dbReference>
<keyword evidence="9" id="KW-1185">Reference proteome</keyword>
<dbReference type="STRING" id="411467.BACCAP_04575"/>
<dbReference type="InterPro" id="IPR001789">
    <property type="entry name" value="Sig_transdc_resp-reg_receiver"/>
</dbReference>
<dbReference type="PANTHER" id="PTHR43214">
    <property type="entry name" value="TWO-COMPONENT RESPONSE REGULATOR"/>
    <property type="match status" value="1"/>
</dbReference>
<dbReference type="SUPFAM" id="SSF52172">
    <property type="entry name" value="CheY-like"/>
    <property type="match status" value="1"/>
</dbReference>
<gene>
    <name evidence="8" type="ORF">BACCAP_04575</name>
</gene>
<proteinExistence type="predicted"/>
<evidence type="ECO:0000259" key="7">
    <source>
        <dbReference type="PROSITE" id="PS50110"/>
    </source>
</evidence>
<keyword evidence="6" id="KW-0597">Phosphoprotein</keyword>
<organism evidence="8 9">
    <name type="scientific">Pseudoflavonifractor capillosus ATCC 29799</name>
    <dbReference type="NCBI Taxonomy" id="411467"/>
    <lineage>
        <taxon>Bacteria</taxon>
        <taxon>Bacillati</taxon>
        <taxon>Bacillota</taxon>
        <taxon>Clostridia</taxon>
        <taxon>Eubacteriales</taxon>
        <taxon>Oscillospiraceae</taxon>
        <taxon>Pseudoflavonifractor</taxon>
    </lineage>
</organism>
<dbReference type="Pfam" id="PF00072">
    <property type="entry name" value="Response_reg"/>
    <property type="match status" value="1"/>
</dbReference>
<reference evidence="8 9" key="1">
    <citation type="submission" date="2007-04" db="EMBL/GenBank/DDBJ databases">
        <authorList>
            <person name="Fulton L."/>
            <person name="Clifton S."/>
            <person name="Fulton B."/>
            <person name="Xu J."/>
            <person name="Minx P."/>
            <person name="Pepin K.H."/>
            <person name="Johnson M."/>
            <person name="Thiruvilangam P."/>
            <person name="Bhonagiri V."/>
            <person name="Nash W.E."/>
            <person name="Mardis E.R."/>
            <person name="Wilson R.K."/>
        </authorList>
    </citation>
    <scope>NUCLEOTIDE SEQUENCE [LARGE SCALE GENOMIC DNA]</scope>
    <source>
        <strain evidence="8 9">ATCC 29799</strain>
    </source>
</reference>
<dbReference type="PROSITE" id="PS50110">
    <property type="entry name" value="RESPONSE_REGULATORY"/>
    <property type="match status" value="1"/>
</dbReference>
<evidence type="ECO:0000256" key="1">
    <source>
        <dbReference type="ARBA" id="ARBA00018672"/>
    </source>
</evidence>
<reference evidence="8 9" key="2">
    <citation type="submission" date="2007-06" db="EMBL/GenBank/DDBJ databases">
        <title>Draft genome sequence of Pseudoflavonifractor capillosus ATCC 29799.</title>
        <authorList>
            <person name="Sudarsanam P."/>
            <person name="Ley R."/>
            <person name="Guruge J."/>
            <person name="Turnbaugh P.J."/>
            <person name="Mahowald M."/>
            <person name="Liep D."/>
            <person name="Gordon J."/>
        </authorList>
    </citation>
    <scope>NUCLEOTIDE SEQUENCE [LARGE SCALE GENOMIC DNA]</scope>
    <source>
        <strain evidence="8 9">ATCC 29799</strain>
    </source>
</reference>
<evidence type="ECO:0000313" key="8">
    <source>
        <dbReference type="EMBL" id="EDM97716.1"/>
    </source>
</evidence>
<dbReference type="OrthoDB" id="9779069at2"/>
<evidence type="ECO:0000313" key="9">
    <source>
        <dbReference type="Proteomes" id="UP000003639"/>
    </source>
</evidence>
<comment type="function">
    <text evidence="5">May play the central regulatory role in sporulation. It may be an element of the effector pathway responsible for the activation of sporulation genes in response to nutritional stress. Spo0A may act in concert with spo0H (a sigma factor) to control the expression of some genes that are critical to the sporulation process.</text>
</comment>
<dbReference type="CDD" id="cd17535">
    <property type="entry name" value="REC_NarL-like"/>
    <property type="match status" value="1"/>
</dbReference>
<evidence type="ECO:0000256" key="3">
    <source>
        <dbReference type="ARBA" id="ARBA00023125"/>
    </source>
</evidence>
<dbReference type="GO" id="GO:0006355">
    <property type="term" value="P:regulation of DNA-templated transcription"/>
    <property type="evidence" value="ECO:0007669"/>
    <property type="project" value="InterPro"/>
</dbReference>
<dbReference type="Proteomes" id="UP000003639">
    <property type="component" value="Unassembled WGS sequence"/>
</dbReference>
<evidence type="ECO:0000256" key="2">
    <source>
        <dbReference type="ARBA" id="ARBA00023015"/>
    </source>
</evidence>
<comment type="caution">
    <text evidence="8">The sequence shown here is derived from an EMBL/GenBank/DDBJ whole genome shotgun (WGS) entry which is preliminary data.</text>
</comment>
<feature type="domain" description="Response regulatory" evidence="7">
    <location>
        <begin position="5"/>
        <end position="123"/>
    </location>
</feature>
<dbReference type="GO" id="GO:0000160">
    <property type="term" value="P:phosphorelay signal transduction system"/>
    <property type="evidence" value="ECO:0007669"/>
    <property type="project" value="InterPro"/>
</dbReference>
<dbReference type="SUPFAM" id="SSF46894">
    <property type="entry name" value="C-terminal effector domain of the bipartite response regulators"/>
    <property type="match status" value="1"/>
</dbReference>
<evidence type="ECO:0000256" key="5">
    <source>
        <dbReference type="ARBA" id="ARBA00024867"/>
    </source>
</evidence>
<feature type="modified residue" description="4-aspartylphosphate" evidence="6">
    <location>
        <position position="56"/>
    </location>
</feature>
<evidence type="ECO:0000256" key="6">
    <source>
        <dbReference type="PROSITE-ProRule" id="PRU00169"/>
    </source>
</evidence>
<dbReference type="InterPro" id="IPR016032">
    <property type="entry name" value="Sig_transdc_resp-reg_C-effctor"/>
</dbReference>
<dbReference type="InterPro" id="IPR058245">
    <property type="entry name" value="NreC/VraR/RcsB-like_REC"/>
</dbReference>
<keyword evidence="3" id="KW-0238">DNA-binding</keyword>
<dbReference type="RefSeq" id="WP_006575030.1">
    <property type="nucleotide sequence ID" value="NZ_AAXG02000049.1"/>
</dbReference>
<dbReference type="PANTHER" id="PTHR43214:SF43">
    <property type="entry name" value="TWO-COMPONENT RESPONSE REGULATOR"/>
    <property type="match status" value="1"/>
</dbReference>
<dbReference type="GO" id="GO:0003677">
    <property type="term" value="F:DNA binding"/>
    <property type="evidence" value="ECO:0007669"/>
    <property type="project" value="UniProtKB-KW"/>
</dbReference>
<protein>
    <recommendedName>
        <fullName evidence="1">Stage 0 sporulation protein A homolog</fullName>
    </recommendedName>
</protein>
<dbReference type="Gene3D" id="3.40.50.2300">
    <property type="match status" value="1"/>
</dbReference>